<dbReference type="EMBL" id="JAVFKD010000012">
    <property type="protein sequence ID" value="KAK5993331.1"/>
    <property type="molecule type" value="Genomic_DNA"/>
</dbReference>
<feature type="region of interest" description="Disordered" evidence="1">
    <location>
        <begin position="344"/>
        <end position="364"/>
    </location>
</feature>
<protein>
    <recommendedName>
        <fullName evidence="6">LPXTG-domain-containing protein</fullName>
    </recommendedName>
</protein>
<keyword evidence="2" id="KW-1133">Transmembrane helix</keyword>
<feature type="signal peptide" evidence="3">
    <location>
        <begin position="1"/>
        <end position="24"/>
    </location>
</feature>
<feature type="transmembrane region" description="Helical" evidence="2">
    <location>
        <begin position="231"/>
        <end position="254"/>
    </location>
</feature>
<feature type="region of interest" description="Disordered" evidence="1">
    <location>
        <begin position="389"/>
        <end position="471"/>
    </location>
</feature>
<reference evidence="4 5" key="1">
    <citation type="submission" date="2024-01" db="EMBL/GenBank/DDBJ databases">
        <title>Complete genome of Cladobotryum mycophilum ATHUM6906.</title>
        <authorList>
            <person name="Christinaki A.C."/>
            <person name="Myridakis A.I."/>
            <person name="Kouvelis V.N."/>
        </authorList>
    </citation>
    <scope>NUCLEOTIDE SEQUENCE [LARGE SCALE GENOMIC DNA]</scope>
    <source>
        <strain evidence="4 5">ATHUM6906</strain>
    </source>
</reference>
<feature type="chain" id="PRO_5046031460" description="LPXTG-domain-containing protein" evidence="3">
    <location>
        <begin position="25"/>
        <end position="471"/>
    </location>
</feature>
<keyword evidence="2" id="KW-0812">Transmembrane</keyword>
<feature type="compositionally biased region" description="Polar residues" evidence="1">
    <location>
        <begin position="413"/>
        <end position="423"/>
    </location>
</feature>
<keyword evidence="5" id="KW-1185">Reference proteome</keyword>
<evidence type="ECO:0000256" key="1">
    <source>
        <dbReference type="SAM" id="MobiDB-lite"/>
    </source>
</evidence>
<name>A0ABR0SNG8_9HYPO</name>
<organism evidence="4 5">
    <name type="scientific">Cladobotryum mycophilum</name>
    <dbReference type="NCBI Taxonomy" id="491253"/>
    <lineage>
        <taxon>Eukaryota</taxon>
        <taxon>Fungi</taxon>
        <taxon>Dikarya</taxon>
        <taxon>Ascomycota</taxon>
        <taxon>Pezizomycotina</taxon>
        <taxon>Sordariomycetes</taxon>
        <taxon>Hypocreomycetidae</taxon>
        <taxon>Hypocreales</taxon>
        <taxon>Hypocreaceae</taxon>
        <taxon>Cladobotryum</taxon>
    </lineage>
</organism>
<evidence type="ECO:0008006" key="6">
    <source>
        <dbReference type="Google" id="ProtNLM"/>
    </source>
</evidence>
<dbReference type="Proteomes" id="UP001338125">
    <property type="component" value="Unassembled WGS sequence"/>
</dbReference>
<keyword evidence="2" id="KW-0472">Membrane</keyword>
<evidence type="ECO:0000313" key="5">
    <source>
        <dbReference type="Proteomes" id="UP001338125"/>
    </source>
</evidence>
<evidence type="ECO:0000256" key="2">
    <source>
        <dbReference type="SAM" id="Phobius"/>
    </source>
</evidence>
<feature type="compositionally biased region" description="Low complexity" evidence="1">
    <location>
        <begin position="389"/>
        <end position="401"/>
    </location>
</feature>
<gene>
    <name evidence="4" type="ORF">PT974_06760</name>
</gene>
<comment type="caution">
    <text evidence="4">The sequence shown here is derived from an EMBL/GenBank/DDBJ whole genome shotgun (WGS) entry which is preliminary data.</text>
</comment>
<accession>A0ABR0SNG8</accession>
<evidence type="ECO:0000313" key="4">
    <source>
        <dbReference type="EMBL" id="KAK5993331.1"/>
    </source>
</evidence>
<proteinExistence type="predicted"/>
<sequence length="471" mass="50534">MASRSSPRVLVLSLLTTVLPLSDALRVTPGSPCASTCSDSFDLSPTDPKFLDNQWKDVVCQDGDYDNAPKGQKMESCMSCLQKSTFTNGTENDQEWFMYNMRYTFDYCVFGYPNATGFNSGPCMTSEACGPLTPYLEKGIPDPAKASQYAYCDAGGGSNLGGAYEKCMSCMQADGSHSYLSNFLVALNVACQQKPAPDSVIPLNATIFSKAIIKAANPADNISGGGSGLSAAAVAGIAVAAIVLLALAIGCVFMQMQKRKNRGRSRHARNRSSLSFRCQTDVMPSGPAYYNEDYDDDRFFEKPTSATGIAVTTSDAQDEYAICDPHHNRSTEFSAPATAVKPSIVTTTLPPPSPAHTSPRRFSPDEYMTPPSAISLHSGVPLLNNIGAAMSPQSPSMPSPAFRDHSPRVYQSAWPNEPSQPENLWQDDKSGSPIRELVKKKSCSGRDGGIGIGSPIHAQTLQTSFPPPPKR</sequence>
<evidence type="ECO:0000256" key="3">
    <source>
        <dbReference type="SAM" id="SignalP"/>
    </source>
</evidence>
<keyword evidence="3" id="KW-0732">Signal</keyword>